<feature type="compositionally biased region" description="Low complexity" evidence="1">
    <location>
        <begin position="144"/>
        <end position="154"/>
    </location>
</feature>
<feature type="compositionally biased region" description="Basic and acidic residues" evidence="1">
    <location>
        <begin position="330"/>
        <end position="343"/>
    </location>
</feature>
<feature type="compositionally biased region" description="Basic and acidic residues" evidence="1">
    <location>
        <begin position="54"/>
        <end position="72"/>
    </location>
</feature>
<feature type="region of interest" description="Disordered" evidence="1">
    <location>
        <begin position="125"/>
        <end position="170"/>
    </location>
</feature>
<proteinExistence type="predicted"/>
<accession>A0A0N4VG98</accession>
<reference evidence="2 3" key="2">
    <citation type="submission" date="2018-10" db="EMBL/GenBank/DDBJ databases">
        <authorList>
            <consortium name="Pathogen Informatics"/>
        </authorList>
    </citation>
    <scope>NUCLEOTIDE SEQUENCE [LARGE SCALE GENOMIC DNA]</scope>
</reference>
<feature type="compositionally biased region" description="Polar residues" evidence="1">
    <location>
        <begin position="374"/>
        <end position="389"/>
    </location>
</feature>
<evidence type="ECO:0000313" key="4">
    <source>
        <dbReference type="WBParaSite" id="EVEC_0000979501-mRNA-1"/>
    </source>
</evidence>
<organism evidence="4">
    <name type="scientific">Enterobius vermicularis</name>
    <name type="common">Human pinworm</name>
    <dbReference type="NCBI Taxonomy" id="51028"/>
    <lineage>
        <taxon>Eukaryota</taxon>
        <taxon>Metazoa</taxon>
        <taxon>Ecdysozoa</taxon>
        <taxon>Nematoda</taxon>
        <taxon>Chromadorea</taxon>
        <taxon>Rhabditida</taxon>
        <taxon>Spirurina</taxon>
        <taxon>Oxyuridomorpha</taxon>
        <taxon>Oxyuroidea</taxon>
        <taxon>Oxyuridae</taxon>
        <taxon>Enterobius</taxon>
    </lineage>
</organism>
<evidence type="ECO:0000313" key="3">
    <source>
        <dbReference type="Proteomes" id="UP000274131"/>
    </source>
</evidence>
<sequence length="580" mass="64507">MTMTELDKFFKHVGKLSPQCIAEELPNNNASSEEVHIMLPRKVNSDVSGNSIKKSRENTEKVVERSFERKFADIGTSTDSLNKSEPAANKSLPSSSSEQPNDWKKSLPSQHYEWSKKLPPTLLAPNYTVPQAQPPSPLTYTQFSSSPTASKSFSNVSSLHPVTGQKKEKIGGERIVPIRIVDQKQRSSLTEPIFEKPSSFAMSPKRSPPNQTVSNLELSRNNNVMKRYIYDPSSMTHKEYIVSFPKRPSTRNSAASSHNWVESSIARPQTLQGTIINDVAPEALASKSSSEPEASLHYTHVKSSPPPAYTPGSQKSPLVTLATRYNSSVEDSRQNQQEDERPELVQNRSTRSAVQKQITKRSSSKADGLPYPTETKSSSPTINARSSWTYKAGTPVDSDPLRKPDYYNGEDENDEIKPVVYPCTVDSPSQKKRLSPLEIRSSVLRRAFGSVDKQKKSEKAVEEPRFLETNLDEYPSAAYLDGSAMTVTHLQDVSSPLIPVPGHVQSSETAKVQKVGPQINREFHPKVQYDLPPDYDDVEACAGAQRPQTSGRFLDPRCSDSLSDFFEQLLFENQSSQNLA</sequence>
<dbReference type="AlphaFoldDB" id="A0A0N4VG98"/>
<feature type="compositionally biased region" description="Polar residues" evidence="1">
    <location>
        <begin position="91"/>
        <end position="100"/>
    </location>
</feature>
<feature type="region of interest" description="Disordered" evidence="1">
    <location>
        <begin position="284"/>
        <end position="402"/>
    </location>
</feature>
<name>A0A0N4VG98_ENTVE</name>
<feature type="compositionally biased region" description="Polar residues" evidence="1">
    <location>
        <begin position="346"/>
        <end position="357"/>
    </location>
</feature>
<dbReference type="WBParaSite" id="EVEC_0000979501-mRNA-1">
    <property type="protein sequence ID" value="EVEC_0000979501-mRNA-1"/>
    <property type="gene ID" value="EVEC_0000979501"/>
</dbReference>
<gene>
    <name evidence="2" type="ORF">EVEC_LOCUS9192</name>
</gene>
<feature type="region of interest" description="Disordered" evidence="1">
    <location>
        <begin position="42"/>
        <end position="109"/>
    </location>
</feature>
<protein>
    <submittedName>
        <fullName evidence="4">SH2 domain-containing protein</fullName>
    </submittedName>
</protein>
<dbReference type="Proteomes" id="UP000274131">
    <property type="component" value="Unassembled WGS sequence"/>
</dbReference>
<keyword evidence="3" id="KW-1185">Reference proteome</keyword>
<reference evidence="4" key="1">
    <citation type="submission" date="2017-02" db="UniProtKB">
        <authorList>
            <consortium name="WormBaseParasite"/>
        </authorList>
    </citation>
    <scope>IDENTIFICATION</scope>
</reference>
<evidence type="ECO:0000313" key="2">
    <source>
        <dbReference type="EMBL" id="VDD94441.1"/>
    </source>
</evidence>
<feature type="compositionally biased region" description="Polar residues" evidence="1">
    <location>
        <begin position="311"/>
        <end position="329"/>
    </location>
</feature>
<dbReference type="STRING" id="51028.A0A0N4VG98"/>
<dbReference type="OrthoDB" id="5847984at2759"/>
<evidence type="ECO:0000256" key="1">
    <source>
        <dbReference type="SAM" id="MobiDB-lite"/>
    </source>
</evidence>
<dbReference type="EMBL" id="UXUI01009876">
    <property type="protein sequence ID" value="VDD94441.1"/>
    <property type="molecule type" value="Genomic_DNA"/>
</dbReference>